<dbReference type="InterPro" id="IPR036873">
    <property type="entry name" value="Rhodanese-like_dom_sf"/>
</dbReference>
<dbReference type="InterPro" id="IPR045078">
    <property type="entry name" value="TST/MPST-like"/>
</dbReference>
<dbReference type="Proteomes" id="UP000294850">
    <property type="component" value="Unassembled WGS sequence"/>
</dbReference>
<dbReference type="SUPFAM" id="SSF52821">
    <property type="entry name" value="Rhodanese/Cell cycle control phosphatase"/>
    <property type="match status" value="2"/>
</dbReference>
<proteinExistence type="predicted"/>
<dbReference type="PROSITE" id="PS50206">
    <property type="entry name" value="RHODANESE_3"/>
    <property type="match status" value="2"/>
</dbReference>
<evidence type="ECO:0000313" key="5">
    <source>
        <dbReference type="Proteomes" id="UP000294850"/>
    </source>
</evidence>
<evidence type="ECO:0000313" key="4">
    <source>
        <dbReference type="EMBL" id="TDE10253.1"/>
    </source>
</evidence>
<dbReference type="PANTHER" id="PTHR11364">
    <property type="entry name" value="THIOSULFATE SULFERTANSFERASE"/>
    <property type="match status" value="1"/>
</dbReference>
<reference evidence="4 5" key="1">
    <citation type="submission" date="2019-03" db="EMBL/GenBank/DDBJ databases">
        <title>Dyadobacter AR-3-6 sp. nov., isolated from arctic soil.</title>
        <authorList>
            <person name="Chaudhary D.K."/>
        </authorList>
    </citation>
    <scope>NUCLEOTIDE SEQUENCE [LARGE SCALE GENOMIC DNA]</scope>
    <source>
        <strain evidence="4 5">AR-3-6</strain>
    </source>
</reference>
<dbReference type="RefSeq" id="WP_131961761.1">
    <property type="nucleotide sequence ID" value="NZ_SMFL01000016.1"/>
</dbReference>
<feature type="domain" description="Rhodanese" evidence="3">
    <location>
        <begin position="14"/>
        <end position="132"/>
    </location>
</feature>
<dbReference type="SMART" id="SM00450">
    <property type="entry name" value="RHOD"/>
    <property type="match status" value="2"/>
</dbReference>
<dbReference type="AlphaFoldDB" id="A0A4R5DIC9"/>
<dbReference type="Pfam" id="PF00581">
    <property type="entry name" value="Rhodanese"/>
    <property type="match status" value="2"/>
</dbReference>
<dbReference type="Gene3D" id="3.40.250.10">
    <property type="entry name" value="Rhodanese-like domain"/>
    <property type="match status" value="2"/>
</dbReference>
<evidence type="ECO:0000256" key="1">
    <source>
        <dbReference type="ARBA" id="ARBA00022679"/>
    </source>
</evidence>
<gene>
    <name evidence="4" type="ORF">E0F88_28585</name>
</gene>
<dbReference type="CDD" id="cd01449">
    <property type="entry name" value="TST_Repeat_2"/>
    <property type="match status" value="1"/>
</dbReference>
<sequence length="284" mass="30724">MGIISAQQLRTIVQLEDVVIADARGGSDALERYKMAHLPGALFVDLETELSAKSENAADGGRHPLPSPEKFGETLSAKGITSASTVVIYDDKNGANAAARFWWMLKAAGHEKVFVVNGGFSALLDAGFEMTSDIPVIQPFPNGYLIEAWKLPIVKLDDVARAADDKDYLVIDVRENYRYIGQSEPIDLIAGHIPGAVNIPYTSNLNEKGEFLSSSELADKYNQIGGERKLIVHCGSGVTACHTLLALSEAGIPQASLYVGSWSEWSRNDKAIETGDDDQAKIIM</sequence>
<dbReference type="InterPro" id="IPR001307">
    <property type="entry name" value="Thiosulphate_STrfase_CS"/>
</dbReference>
<dbReference type="OrthoDB" id="9770030at2"/>
<comment type="caution">
    <text evidence="4">The sequence shown here is derived from an EMBL/GenBank/DDBJ whole genome shotgun (WGS) entry which is preliminary data.</text>
</comment>
<name>A0A4R5DIC9_9BACT</name>
<keyword evidence="1 4" id="KW-0808">Transferase</keyword>
<organism evidence="4 5">
    <name type="scientific">Dyadobacter psychrotolerans</name>
    <dbReference type="NCBI Taxonomy" id="2541721"/>
    <lineage>
        <taxon>Bacteria</taxon>
        <taxon>Pseudomonadati</taxon>
        <taxon>Bacteroidota</taxon>
        <taxon>Cytophagia</taxon>
        <taxon>Cytophagales</taxon>
        <taxon>Spirosomataceae</taxon>
        <taxon>Dyadobacter</taxon>
    </lineage>
</organism>
<dbReference type="PROSITE" id="PS00380">
    <property type="entry name" value="RHODANESE_1"/>
    <property type="match status" value="1"/>
</dbReference>
<evidence type="ECO:0000256" key="2">
    <source>
        <dbReference type="ARBA" id="ARBA00022737"/>
    </source>
</evidence>
<feature type="domain" description="Rhodanese" evidence="3">
    <location>
        <begin position="164"/>
        <end position="274"/>
    </location>
</feature>
<dbReference type="CDD" id="cd01448">
    <property type="entry name" value="TST_Repeat_1"/>
    <property type="match status" value="1"/>
</dbReference>
<dbReference type="InterPro" id="IPR001763">
    <property type="entry name" value="Rhodanese-like_dom"/>
</dbReference>
<accession>A0A4R5DIC9</accession>
<dbReference type="GO" id="GO:0004792">
    <property type="term" value="F:thiosulfate-cyanide sulfurtransferase activity"/>
    <property type="evidence" value="ECO:0007669"/>
    <property type="project" value="InterPro"/>
</dbReference>
<keyword evidence="5" id="KW-1185">Reference proteome</keyword>
<evidence type="ECO:0000259" key="3">
    <source>
        <dbReference type="PROSITE" id="PS50206"/>
    </source>
</evidence>
<dbReference type="EMBL" id="SMFL01000016">
    <property type="protein sequence ID" value="TDE10253.1"/>
    <property type="molecule type" value="Genomic_DNA"/>
</dbReference>
<keyword evidence="2" id="KW-0677">Repeat</keyword>
<protein>
    <submittedName>
        <fullName evidence="4">Sulfurtransferase</fullName>
    </submittedName>
</protein>
<dbReference type="PANTHER" id="PTHR11364:SF27">
    <property type="entry name" value="SULFURTRANSFERASE"/>
    <property type="match status" value="1"/>
</dbReference>